<keyword evidence="1" id="KW-0472">Membrane</keyword>
<feature type="chain" id="PRO_5009663695" description="HupE/UreJ protein" evidence="2">
    <location>
        <begin position="29"/>
        <end position="220"/>
    </location>
</feature>
<keyword evidence="1" id="KW-1133">Transmembrane helix</keyword>
<proteinExistence type="predicted"/>
<feature type="transmembrane region" description="Helical" evidence="1">
    <location>
        <begin position="72"/>
        <end position="93"/>
    </location>
</feature>
<dbReference type="InterPro" id="IPR032809">
    <property type="entry name" value="Put_HupE_UreJ"/>
</dbReference>
<accession>A0A1K0FEL1</accession>
<keyword evidence="4" id="KW-1185">Reference proteome</keyword>
<comment type="caution">
    <text evidence="3">The sequence shown here is derived from an EMBL/GenBank/DDBJ whole genome shotgun (WGS) entry which is preliminary data.</text>
</comment>
<dbReference type="AlphaFoldDB" id="A0A1K0FEL1"/>
<gene>
    <name evidence="3" type="ORF">BG844_28125</name>
</gene>
<organism evidence="3 4">
    <name type="scientific">Couchioplanes caeruleus subsp. caeruleus</name>
    <dbReference type="NCBI Taxonomy" id="56427"/>
    <lineage>
        <taxon>Bacteria</taxon>
        <taxon>Bacillati</taxon>
        <taxon>Actinomycetota</taxon>
        <taxon>Actinomycetes</taxon>
        <taxon>Micromonosporales</taxon>
        <taxon>Micromonosporaceae</taxon>
        <taxon>Couchioplanes</taxon>
    </lineage>
</organism>
<reference evidence="3 4" key="1">
    <citation type="submission" date="2016-09" db="EMBL/GenBank/DDBJ databases">
        <title>Couchioplanes caeruleus draft genome sequence.</title>
        <authorList>
            <person name="Sheehan J."/>
            <person name="Caffrey P."/>
        </authorList>
    </citation>
    <scope>NUCLEOTIDE SEQUENCE [LARGE SCALE GENOMIC DNA]</scope>
    <source>
        <strain evidence="3 4">DSM 43634</strain>
    </source>
</reference>
<feature type="signal peptide" evidence="2">
    <location>
        <begin position="1"/>
        <end position="28"/>
    </location>
</feature>
<feature type="transmembrane region" description="Helical" evidence="1">
    <location>
        <begin position="99"/>
        <end position="118"/>
    </location>
</feature>
<evidence type="ECO:0000256" key="1">
    <source>
        <dbReference type="SAM" id="Phobius"/>
    </source>
</evidence>
<protein>
    <recommendedName>
        <fullName evidence="5">HupE/UreJ protein</fullName>
    </recommendedName>
</protein>
<dbReference type="RefSeq" id="WP_071808323.1">
    <property type="nucleotide sequence ID" value="NZ_MEIA01000438.1"/>
</dbReference>
<evidence type="ECO:0000313" key="3">
    <source>
        <dbReference type="EMBL" id="OJF11176.1"/>
    </source>
</evidence>
<sequence>MTAKWRQACAVTMCAVAVMLGAPSAAFAHGVGGSSETAYGFVNLGVRHMLLGWDHLLFVGGVALLAGTRRRAVKLISVFAGGHSITLFTATVADWHVNPVLVDIAVALSLVVVGVVGLVGRPKDWTWFAAVVLAFGLIHGVGLSTRLQDVGLADEGQVPRVLAFNVGVEIGQLAALLLMAIAADVLRTRVPRLRDPRLSHLGLIVAGTLAAGALTITGFA</sequence>
<evidence type="ECO:0008006" key="5">
    <source>
        <dbReference type="Google" id="ProtNLM"/>
    </source>
</evidence>
<keyword evidence="1" id="KW-0812">Transmembrane</keyword>
<feature type="transmembrane region" description="Helical" evidence="1">
    <location>
        <begin position="125"/>
        <end position="142"/>
    </location>
</feature>
<dbReference type="Proteomes" id="UP000182486">
    <property type="component" value="Unassembled WGS sequence"/>
</dbReference>
<evidence type="ECO:0000313" key="4">
    <source>
        <dbReference type="Proteomes" id="UP000182486"/>
    </source>
</evidence>
<evidence type="ECO:0000256" key="2">
    <source>
        <dbReference type="SAM" id="SignalP"/>
    </source>
</evidence>
<keyword evidence="2" id="KW-0732">Signal</keyword>
<feature type="transmembrane region" description="Helical" evidence="1">
    <location>
        <begin position="44"/>
        <end position="65"/>
    </location>
</feature>
<dbReference type="EMBL" id="MEIA01000438">
    <property type="protein sequence ID" value="OJF11176.1"/>
    <property type="molecule type" value="Genomic_DNA"/>
</dbReference>
<dbReference type="Pfam" id="PF13795">
    <property type="entry name" value="HupE_UreJ_2"/>
    <property type="match status" value="1"/>
</dbReference>
<feature type="transmembrane region" description="Helical" evidence="1">
    <location>
        <begin position="162"/>
        <end position="186"/>
    </location>
</feature>
<name>A0A1K0FEL1_9ACTN</name>
<feature type="transmembrane region" description="Helical" evidence="1">
    <location>
        <begin position="198"/>
        <end position="219"/>
    </location>
</feature>